<feature type="compositionally biased region" description="Low complexity" evidence="1">
    <location>
        <begin position="87"/>
        <end position="98"/>
    </location>
</feature>
<feature type="compositionally biased region" description="Basic and acidic residues" evidence="1">
    <location>
        <begin position="57"/>
        <end position="83"/>
    </location>
</feature>
<sequence length="243" mass="26747">ACRDPDLPLRPAASRHHRRTPRPQGRPHPGRDLPRRAVRARLRRPVRAAGRHGALGADHRPAGQHRPACDLRRLPRRPGDGRRPARAPRAAGGAAGLLPREDGVAAEAERRPRGAPRRRGPAPARGPGEAAGRGPQDRQRRPRQRLRHPRHHRGHPLRPPRAPLRLDRGDRSGEGRAHRRRPLPPSRLDHAVAPPHLARPAHLPCQEAGLRCLPGRPSLPVLRRGPDRPRRRAGAGQDAGPGV</sequence>
<dbReference type="GO" id="GO:0140078">
    <property type="term" value="F:class I DNA-(apurinic or apyrimidinic site) endonuclease activity"/>
    <property type="evidence" value="ECO:0007669"/>
    <property type="project" value="UniProtKB-EC"/>
</dbReference>
<name>A0A6J4MWR7_9ACTN</name>
<reference evidence="2" key="1">
    <citation type="submission" date="2020-02" db="EMBL/GenBank/DDBJ databases">
        <authorList>
            <person name="Meier V. D."/>
        </authorList>
    </citation>
    <scope>NUCLEOTIDE SEQUENCE</scope>
    <source>
        <strain evidence="2">AVDCRST_MAG06</strain>
    </source>
</reference>
<keyword evidence="2" id="KW-0255">Endonuclease</keyword>
<keyword evidence="2" id="KW-0540">Nuclease</keyword>
<feature type="compositionally biased region" description="Low complexity" evidence="1">
    <location>
        <begin position="121"/>
        <end position="134"/>
    </location>
</feature>
<evidence type="ECO:0000256" key="1">
    <source>
        <dbReference type="SAM" id="MobiDB-lite"/>
    </source>
</evidence>
<feature type="non-terminal residue" evidence="2">
    <location>
        <position position="1"/>
    </location>
</feature>
<proteinExistence type="predicted"/>
<keyword evidence="2" id="KW-0456">Lyase</keyword>
<feature type="non-terminal residue" evidence="2">
    <location>
        <position position="243"/>
    </location>
</feature>
<feature type="compositionally biased region" description="Basic and acidic residues" evidence="1">
    <location>
        <begin position="164"/>
        <end position="176"/>
    </location>
</feature>
<protein>
    <submittedName>
        <fullName evidence="2">Endonuclease III</fullName>
        <ecNumber evidence="2">4.2.99.18</ecNumber>
    </submittedName>
</protein>
<feature type="compositionally biased region" description="Low complexity" evidence="1">
    <location>
        <begin position="191"/>
        <end position="204"/>
    </location>
</feature>
<feature type="compositionally biased region" description="Basic and acidic residues" evidence="1">
    <location>
        <begin position="99"/>
        <end position="112"/>
    </location>
</feature>
<feature type="compositionally biased region" description="Basic residues" evidence="1">
    <location>
        <begin position="36"/>
        <end position="50"/>
    </location>
</feature>
<dbReference type="EMBL" id="CADCUP010000003">
    <property type="protein sequence ID" value="CAA9371201.1"/>
    <property type="molecule type" value="Genomic_DNA"/>
</dbReference>
<gene>
    <name evidence="2" type="ORF">AVDCRST_MAG06-78</name>
</gene>
<accession>A0A6J4MWR7</accession>
<organism evidence="2">
    <name type="scientific">uncultured Nocardioides sp</name>
    <dbReference type="NCBI Taxonomy" id="198441"/>
    <lineage>
        <taxon>Bacteria</taxon>
        <taxon>Bacillati</taxon>
        <taxon>Actinomycetota</taxon>
        <taxon>Actinomycetes</taxon>
        <taxon>Propionibacteriales</taxon>
        <taxon>Nocardioidaceae</taxon>
        <taxon>Nocardioides</taxon>
        <taxon>environmental samples</taxon>
    </lineage>
</organism>
<feature type="compositionally biased region" description="Basic residues" evidence="1">
    <location>
        <begin position="140"/>
        <end position="158"/>
    </location>
</feature>
<dbReference type="EC" id="4.2.99.18" evidence="2"/>
<keyword evidence="2" id="KW-0378">Hydrolase</keyword>
<dbReference type="AlphaFoldDB" id="A0A6J4MWR7"/>
<feature type="region of interest" description="Disordered" evidence="1">
    <location>
        <begin position="1"/>
        <end position="243"/>
    </location>
</feature>
<evidence type="ECO:0000313" key="2">
    <source>
        <dbReference type="EMBL" id="CAA9371201.1"/>
    </source>
</evidence>